<evidence type="ECO:0000256" key="2">
    <source>
        <dbReference type="ARBA" id="ARBA00008806"/>
    </source>
</evidence>
<comment type="caution">
    <text evidence="8">The sequence shown here is derived from an EMBL/GenBank/DDBJ whole genome shotgun (WGS) entry which is preliminary data.</text>
</comment>
<dbReference type="Proteomes" id="UP000003639">
    <property type="component" value="Unassembled WGS sequence"/>
</dbReference>
<dbReference type="Gene3D" id="3.40.50.300">
    <property type="entry name" value="P-loop containing nucleotide triphosphate hydrolases"/>
    <property type="match status" value="1"/>
</dbReference>
<keyword evidence="5" id="KW-1133">Transmembrane helix</keyword>
<comment type="similarity">
    <text evidence="2">Belongs to the VirD4/TraG family.</text>
</comment>
<dbReference type="PANTHER" id="PTHR37937:SF1">
    <property type="entry name" value="CONJUGATIVE TRANSFER: DNA TRANSPORT"/>
    <property type="match status" value="1"/>
</dbReference>
<feature type="region of interest" description="Disordered" evidence="7">
    <location>
        <begin position="560"/>
        <end position="605"/>
    </location>
</feature>
<dbReference type="SUPFAM" id="SSF52540">
    <property type="entry name" value="P-loop containing nucleoside triphosphate hydrolases"/>
    <property type="match status" value="1"/>
</dbReference>
<evidence type="ECO:0000256" key="7">
    <source>
        <dbReference type="SAM" id="MobiDB-lite"/>
    </source>
</evidence>
<dbReference type="InterPro" id="IPR027417">
    <property type="entry name" value="P-loop_NTPase"/>
</dbReference>
<dbReference type="CDD" id="cd01127">
    <property type="entry name" value="TrwB_TraG_TraD_VirD4"/>
    <property type="match status" value="1"/>
</dbReference>
<keyword evidence="6" id="KW-0472">Membrane</keyword>
<dbReference type="PANTHER" id="PTHR37937">
    <property type="entry name" value="CONJUGATIVE TRANSFER: DNA TRANSPORT"/>
    <property type="match status" value="1"/>
</dbReference>
<reference evidence="8 9" key="1">
    <citation type="submission" date="2007-04" db="EMBL/GenBank/DDBJ databases">
        <authorList>
            <person name="Fulton L."/>
            <person name="Clifton S."/>
            <person name="Fulton B."/>
            <person name="Xu J."/>
            <person name="Minx P."/>
            <person name="Pepin K.H."/>
            <person name="Johnson M."/>
            <person name="Thiruvilangam P."/>
            <person name="Bhonagiri V."/>
            <person name="Nash W.E."/>
            <person name="Mardis E.R."/>
            <person name="Wilson R.K."/>
        </authorList>
    </citation>
    <scope>NUCLEOTIDE SEQUENCE [LARGE SCALE GENOMIC DNA]</scope>
    <source>
        <strain evidence="8 9">ATCC 29799</strain>
    </source>
</reference>
<evidence type="ECO:0000256" key="3">
    <source>
        <dbReference type="ARBA" id="ARBA00022475"/>
    </source>
</evidence>
<keyword evidence="4" id="KW-0812">Transmembrane</keyword>
<dbReference type="AlphaFoldDB" id="A6NVF7"/>
<accession>A6NVF7</accession>
<dbReference type="eggNOG" id="COG3505">
    <property type="taxonomic scope" value="Bacteria"/>
</dbReference>
<evidence type="ECO:0000256" key="5">
    <source>
        <dbReference type="ARBA" id="ARBA00022989"/>
    </source>
</evidence>
<evidence type="ECO:0000256" key="4">
    <source>
        <dbReference type="ARBA" id="ARBA00022692"/>
    </source>
</evidence>
<dbReference type="RefSeq" id="WP_006572731.1">
    <property type="nucleotide sequence ID" value="NZ_AAXG02000013.1"/>
</dbReference>
<dbReference type="InterPro" id="IPR003688">
    <property type="entry name" value="TraG/VirD4"/>
</dbReference>
<name>A6NVF7_9FIRM</name>
<organism evidence="8 9">
    <name type="scientific">Pseudoflavonifractor capillosus ATCC 29799</name>
    <dbReference type="NCBI Taxonomy" id="411467"/>
    <lineage>
        <taxon>Bacteria</taxon>
        <taxon>Bacillati</taxon>
        <taxon>Bacillota</taxon>
        <taxon>Clostridia</taxon>
        <taxon>Eubacteriales</taxon>
        <taxon>Oscillospiraceae</taxon>
        <taxon>Pseudoflavonifractor</taxon>
    </lineage>
</organism>
<dbReference type="OrthoDB" id="9766496at2"/>
<dbReference type="STRING" id="411467.BACCAP_02192"/>
<evidence type="ECO:0000313" key="9">
    <source>
        <dbReference type="Proteomes" id="UP000003639"/>
    </source>
</evidence>
<comment type="subcellular location">
    <subcellularLocation>
        <location evidence="1">Cell membrane</location>
        <topology evidence="1">Multi-pass membrane protein</topology>
    </subcellularLocation>
</comment>
<proteinExistence type="inferred from homology"/>
<evidence type="ECO:0000313" key="8">
    <source>
        <dbReference type="EMBL" id="EDM99926.1"/>
    </source>
</evidence>
<evidence type="ECO:0000256" key="1">
    <source>
        <dbReference type="ARBA" id="ARBA00004651"/>
    </source>
</evidence>
<keyword evidence="9" id="KW-1185">Reference proteome</keyword>
<dbReference type="GO" id="GO:0005886">
    <property type="term" value="C:plasma membrane"/>
    <property type="evidence" value="ECO:0007669"/>
    <property type="project" value="UniProtKB-SubCell"/>
</dbReference>
<sequence length="605" mass="66666">MPHQVLILLAAGGLMFLVIGCLAALSHYYTLSGIKSKTVGDGQHGTARWATAKEIRQTYAHVPFEVKKWRSGQNLPTEQGLVLGCKGKKGELTALVDSDDIHCLMIGASGIGKTAYFLYPNLEYACASGMSWLALDSKGDLARNYGTIAKNCYGYQNVAVIDLRNPTRSDGNNLLTLVNRYMDIARSDPNNLAARAKAEKYAKILSKTIVNPDGDDSNRGQNAFFYDAAEGLLTSVILMLAEFLPPDKDHPQERRHIVSVFKLVQDLLEPSRVKGKSHFQLLMAKLPPDHKARWFAGAALNSAEQAMASVMSTVLSRLNAFLDSELEQILCFDSAIDAEKFASEKSAIFLILPEEDTTKNFMAGLMIQNLSRELFAVADENGGKLKNRVVLFCDEFGTMPPFDILPLFSAGRSRRLTLVPIIQSLAQLEKNYGKEGCEIIQDNCQDTIFGGFAPNSQTAEVLSKALGSRTVLSGSVSRGKNDPSQSLQMMERALLTPDELKSIPKGSFIVMKTGTHPMRTRLQLFLNWGITFGEPYVVPERANRAVAYANRVDLERNLPQLSEPEEMDESRGYAVSSRGGIAHAPAQERAVKRGKQMKTFGEEER</sequence>
<gene>
    <name evidence="8" type="ORF">BACCAP_02192</name>
</gene>
<evidence type="ECO:0000256" key="6">
    <source>
        <dbReference type="ARBA" id="ARBA00023136"/>
    </source>
</evidence>
<reference evidence="8 9" key="2">
    <citation type="submission" date="2007-06" db="EMBL/GenBank/DDBJ databases">
        <title>Draft genome sequence of Pseudoflavonifractor capillosus ATCC 29799.</title>
        <authorList>
            <person name="Sudarsanam P."/>
            <person name="Ley R."/>
            <person name="Guruge J."/>
            <person name="Turnbaugh P.J."/>
            <person name="Mahowald M."/>
            <person name="Liep D."/>
            <person name="Gordon J."/>
        </authorList>
    </citation>
    <scope>NUCLEOTIDE SEQUENCE [LARGE SCALE GENOMIC DNA]</scope>
    <source>
        <strain evidence="8 9">ATCC 29799</strain>
    </source>
</reference>
<dbReference type="InterPro" id="IPR051539">
    <property type="entry name" value="T4SS-coupling_protein"/>
</dbReference>
<protein>
    <submittedName>
        <fullName evidence="8">TraG/TraD family protein</fullName>
    </submittedName>
</protein>
<dbReference type="EMBL" id="AAXG02000013">
    <property type="protein sequence ID" value="EDM99926.1"/>
    <property type="molecule type" value="Genomic_DNA"/>
</dbReference>
<dbReference type="Pfam" id="PF02534">
    <property type="entry name" value="T4SS-DNA_transf"/>
    <property type="match status" value="1"/>
</dbReference>
<keyword evidence="3" id="KW-1003">Cell membrane</keyword>